<keyword evidence="4" id="KW-1185">Reference proteome</keyword>
<comment type="caution">
    <text evidence="3">The sequence shown here is derived from an EMBL/GenBank/DDBJ whole genome shotgun (WGS) entry which is preliminary data.</text>
</comment>
<gene>
    <name evidence="3" type="ORF">HNP82_003192</name>
</gene>
<organism evidence="3 4">
    <name type="scientific">Catenibacillus scindens</name>
    <dbReference type="NCBI Taxonomy" id="673271"/>
    <lineage>
        <taxon>Bacteria</taxon>
        <taxon>Bacillati</taxon>
        <taxon>Bacillota</taxon>
        <taxon>Clostridia</taxon>
        <taxon>Lachnospirales</taxon>
        <taxon>Lachnospiraceae</taxon>
        <taxon>Catenibacillus</taxon>
    </lineage>
</organism>
<dbReference type="SUPFAM" id="SSF53850">
    <property type="entry name" value="Periplasmic binding protein-like II"/>
    <property type="match status" value="1"/>
</dbReference>
<dbReference type="PANTHER" id="PTHR43649:SF12">
    <property type="entry name" value="DIACETYLCHITOBIOSE BINDING PROTEIN DASA"/>
    <property type="match status" value="1"/>
</dbReference>
<sequence length="233" mass="25122">MRTKRIFAILMASAMAFAAAACGGGNSSSSTSTTSTTGASDSASDTAGESAEASDTGSEDLEDIAQIEVMFWTLNTIPTDVDMVEEAINEITREKINTEVNLNIIEMGSYVQQLNLMIAGNEKLDLMVTLPGDSAHFNSMTSQNQLMDITDLLQEYASDLLEVVPENWLEGTMVDGRIFSVTSYGDKATPLAFVCRTDILEQTGIDPDTLKTADDFEELFAKVLEVDSSITPV</sequence>
<dbReference type="Pfam" id="PF01547">
    <property type="entry name" value="SBP_bac_1"/>
    <property type="match status" value="1"/>
</dbReference>
<feature type="region of interest" description="Disordered" evidence="1">
    <location>
        <begin position="26"/>
        <end position="59"/>
    </location>
</feature>
<dbReference type="PROSITE" id="PS51257">
    <property type="entry name" value="PROKAR_LIPOPROTEIN"/>
    <property type="match status" value="1"/>
</dbReference>
<dbReference type="InterPro" id="IPR006059">
    <property type="entry name" value="SBP"/>
</dbReference>
<reference evidence="3 4" key="1">
    <citation type="submission" date="2020-08" db="EMBL/GenBank/DDBJ databases">
        <title>Genomic Encyclopedia of Type Strains, Phase IV (KMG-IV): sequencing the most valuable type-strain genomes for metagenomic binning, comparative biology and taxonomic classification.</title>
        <authorList>
            <person name="Goeker M."/>
        </authorList>
    </citation>
    <scope>NUCLEOTIDE SEQUENCE [LARGE SCALE GENOMIC DNA]</scope>
    <source>
        <strain evidence="3 4">DSM 106146</strain>
    </source>
</reference>
<feature type="signal peptide" evidence="2">
    <location>
        <begin position="1"/>
        <end position="20"/>
    </location>
</feature>
<evidence type="ECO:0000256" key="1">
    <source>
        <dbReference type="SAM" id="MobiDB-lite"/>
    </source>
</evidence>
<protein>
    <submittedName>
        <fullName evidence="3">ABC-type glycerol-3-phosphate transport system substrate-binding protein</fullName>
    </submittedName>
</protein>
<dbReference type="PANTHER" id="PTHR43649">
    <property type="entry name" value="ARABINOSE-BINDING PROTEIN-RELATED"/>
    <property type="match status" value="1"/>
</dbReference>
<name>A0A7W8HCV4_9FIRM</name>
<dbReference type="EMBL" id="JACHFW010000018">
    <property type="protein sequence ID" value="MBB5266038.1"/>
    <property type="molecule type" value="Genomic_DNA"/>
</dbReference>
<keyword evidence="2" id="KW-0732">Signal</keyword>
<dbReference type="Gene3D" id="3.40.190.10">
    <property type="entry name" value="Periplasmic binding protein-like II"/>
    <property type="match status" value="1"/>
</dbReference>
<dbReference type="Proteomes" id="UP000543642">
    <property type="component" value="Unassembled WGS sequence"/>
</dbReference>
<dbReference type="RefSeq" id="WP_183776274.1">
    <property type="nucleotide sequence ID" value="NZ_JACHFW010000018.1"/>
</dbReference>
<feature type="compositionally biased region" description="Low complexity" evidence="1">
    <location>
        <begin position="26"/>
        <end position="54"/>
    </location>
</feature>
<evidence type="ECO:0000313" key="3">
    <source>
        <dbReference type="EMBL" id="MBB5266038.1"/>
    </source>
</evidence>
<proteinExistence type="predicted"/>
<dbReference type="InterPro" id="IPR050490">
    <property type="entry name" value="Bact_solute-bd_prot1"/>
</dbReference>
<evidence type="ECO:0000313" key="4">
    <source>
        <dbReference type="Proteomes" id="UP000543642"/>
    </source>
</evidence>
<accession>A0A7W8HCV4</accession>
<dbReference type="AlphaFoldDB" id="A0A7W8HCV4"/>
<feature type="chain" id="PRO_5039501884" evidence="2">
    <location>
        <begin position="21"/>
        <end position="233"/>
    </location>
</feature>
<evidence type="ECO:0000256" key="2">
    <source>
        <dbReference type="SAM" id="SignalP"/>
    </source>
</evidence>